<gene>
    <name evidence="1" type="ORF">UXM345_LOCUS34774</name>
</gene>
<name>A0A820JN71_9BILA</name>
<protein>
    <submittedName>
        <fullName evidence="1">Uncharacterized protein</fullName>
    </submittedName>
</protein>
<dbReference type="AlphaFoldDB" id="A0A820JN71"/>
<feature type="non-terminal residue" evidence="1">
    <location>
        <position position="1"/>
    </location>
</feature>
<comment type="caution">
    <text evidence="1">The sequence shown here is derived from an EMBL/GenBank/DDBJ whole genome shotgun (WGS) entry which is preliminary data.</text>
</comment>
<sequence>LCILPICIHISAPLLSIIICSHDLHLQTS</sequence>
<evidence type="ECO:0000313" key="2">
    <source>
        <dbReference type="Proteomes" id="UP000663842"/>
    </source>
</evidence>
<dbReference type="Proteomes" id="UP000663842">
    <property type="component" value="Unassembled WGS sequence"/>
</dbReference>
<reference evidence="1" key="1">
    <citation type="submission" date="2021-02" db="EMBL/GenBank/DDBJ databases">
        <authorList>
            <person name="Nowell W R."/>
        </authorList>
    </citation>
    <scope>NUCLEOTIDE SEQUENCE</scope>
</reference>
<organism evidence="1 2">
    <name type="scientific">Rotaria magnacalcarata</name>
    <dbReference type="NCBI Taxonomy" id="392030"/>
    <lineage>
        <taxon>Eukaryota</taxon>
        <taxon>Metazoa</taxon>
        <taxon>Spiralia</taxon>
        <taxon>Gnathifera</taxon>
        <taxon>Rotifera</taxon>
        <taxon>Eurotatoria</taxon>
        <taxon>Bdelloidea</taxon>
        <taxon>Philodinida</taxon>
        <taxon>Philodinidae</taxon>
        <taxon>Rotaria</taxon>
    </lineage>
</organism>
<accession>A0A820JN71</accession>
<evidence type="ECO:0000313" key="1">
    <source>
        <dbReference type="EMBL" id="CAF4326792.1"/>
    </source>
</evidence>
<dbReference type="EMBL" id="CAJOBF010013174">
    <property type="protein sequence ID" value="CAF4326792.1"/>
    <property type="molecule type" value="Genomic_DNA"/>
</dbReference>
<proteinExistence type="predicted"/>